<dbReference type="AlphaFoldDB" id="A0A318T754"/>
<comment type="caution">
    <text evidence="2">The sequence shown here is derived from an EMBL/GenBank/DDBJ whole genome shotgun (WGS) entry which is preliminary data.</text>
</comment>
<organism evidence="2 3">
    <name type="scientific">Phyllobacterium leguminum</name>
    <dbReference type="NCBI Taxonomy" id="314237"/>
    <lineage>
        <taxon>Bacteria</taxon>
        <taxon>Pseudomonadati</taxon>
        <taxon>Pseudomonadota</taxon>
        <taxon>Alphaproteobacteria</taxon>
        <taxon>Hyphomicrobiales</taxon>
        <taxon>Phyllobacteriaceae</taxon>
        <taxon>Phyllobacterium</taxon>
    </lineage>
</organism>
<protein>
    <submittedName>
        <fullName evidence="2">Uncharacterized protein</fullName>
    </submittedName>
</protein>
<feature type="transmembrane region" description="Helical" evidence="1">
    <location>
        <begin position="21"/>
        <end position="41"/>
    </location>
</feature>
<keyword evidence="3" id="KW-1185">Reference proteome</keyword>
<keyword evidence="1" id="KW-0472">Membrane</keyword>
<feature type="transmembrane region" description="Helical" evidence="1">
    <location>
        <begin position="53"/>
        <end position="75"/>
    </location>
</feature>
<proteinExistence type="predicted"/>
<dbReference type="OrthoDB" id="8116221at2"/>
<keyword evidence="1" id="KW-1133">Transmembrane helix</keyword>
<sequence>MSGNETTKLSDAIKEKIKLQATFINGLAIGVLLIGTFTPITRVAYDPTVRPEAFVSMVLTAIICFMLGFVLHYYASRHLKGLDQ</sequence>
<dbReference type="EMBL" id="QJTF01000001">
    <property type="protein sequence ID" value="PYE90393.1"/>
    <property type="molecule type" value="Genomic_DNA"/>
</dbReference>
<accession>A0A318T754</accession>
<evidence type="ECO:0000313" key="3">
    <source>
        <dbReference type="Proteomes" id="UP000247454"/>
    </source>
</evidence>
<reference evidence="2 3" key="1">
    <citation type="submission" date="2018-06" db="EMBL/GenBank/DDBJ databases">
        <title>Genomic Encyclopedia of Type Strains, Phase III (KMG-III): the genomes of soil and plant-associated and newly described type strains.</title>
        <authorList>
            <person name="Whitman W."/>
        </authorList>
    </citation>
    <scope>NUCLEOTIDE SEQUENCE [LARGE SCALE GENOMIC DNA]</scope>
    <source>
        <strain evidence="2 3">ORS 1419</strain>
    </source>
</reference>
<keyword evidence="1" id="KW-0812">Transmembrane</keyword>
<name>A0A318T754_9HYPH</name>
<evidence type="ECO:0000313" key="2">
    <source>
        <dbReference type="EMBL" id="PYE90393.1"/>
    </source>
</evidence>
<dbReference type="RefSeq" id="WP_110747435.1">
    <property type="nucleotide sequence ID" value="NZ_QJTF01000001.1"/>
</dbReference>
<evidence type="ECO:0000256" key="1">
    <source>
        <dbReference type="SAM" id="Phobius"/>
    </source>
</evidence>
<gene>
    <name evidence="2" type="ORF">C7477_10165</name>
</gene>
<dbReference type="Proteomes" id="UP000247454">
    <property type="component" value="Unassembled WGS sequence"/>
</dbReference>